<name>B9JI54_RHIR8</name>
<dbReference type="NCBIfam" id="NF003322">
    <property type="entry name" value="PRK04334.1-2"/>
    <property type="match status" value="1"/>
</dbReference>
<protein>
    <recommendedName>
        <fullName evidence="3">ApbE family lipoprotein</fullName>
    </recommendedName>
</protein>
<sequence length="314" mass="32585">MSRPVARYLDGGDPNGRLHLQHGPIDLVIGVDDGGATRMGEAERRAHAFAAAIARFQTVLDELVNELPQLRAPAEIGSAMPTGSVARRMVAAVRPFAGDHFITPMAAVAGAVGDEILASMLEAFDNGDRPLRAYVNNGGDIAVHLDGDAEFHVRMAREDGAALGDFALYASSPAHGIATSGRGGRSLSMGIADSVTVLAANAAAADAAVTLIANAVDLPGHAAISRTRAIDVVDDSDLGEHLVVTGCGSLTDAEIDRALSRGLARAERFIALGLIDRAGLFLKNQGLLAMPVAAKPLTAKPLSIDQSMERFSNA</sequence>
<evidence type="ECO:0000313" key="1">
    <source>
        <dbReference type="EMBL" id="ACM29596.1"/>
    </source>
</evidence>
<dbReference type="SUPFAM" id="SSF143631">
    <property type="entry name" value="ApbE-like"/>
    <property type="match status" value="1"/>
</dbReference>
<evidence type="ECO:0000313" key="2">
    <source>
        <dbReference type="Proteomes" id="UP000001600"/>
    </source>
</evidence>
<dbReference type="HOGENOM" id="CLU_076298_0_0_5"/>
<dbReference type="RefSeq" id="WP_012649889.1">
    <property type="nucleotide sequence ID" value="NC_011983.1"/>
</dbReference>
<dbReference type="EMBL" id="CP000629">
    <property type="protein sequence ID" value="ACM29596.1"/>
    <property type="molecule type" value="Genomic_DNA"/>
</dbReference>
<dbReference type="Proteomes" id="UP000001600">
    <property type="component" value="Chromosome 2"/>
</dbReference>
<evidence type="ECO:0008006" key="3">
    <source>
        <dbReference type="Google" id="ProtNLM"/>
    </source>
</evidence>
<reference evidence="1 2" key="1">
    <citation type="journal article" date="2009" name="J. Bacteriol.">
        <title>Genome sequences of three Agrobacterium biovars help elucidate the evolution of multichromosome genomes in bacteria.</title>
        <authorList>
            <person name="Slater S.C."/>
            <person name="Goldman B.S."/>
            <person name="Goodner B."/>
            <person name="Setubal J.C."/>
            <person name="Farrand S.K."/>
            <person name="Nester E.W."/>
            <person name="Burr T.J."/>
            <person name="Banta L."/>
            <person name="Dickerman A.W."/>
            <person name="Paulsen I."/>
            <person name="Otten L."/>
            <person name="Suen G."/>
            <person name="Welch R."/>
            <person name="Almeida N.F."/>
            <person name="Arnold F."/>
            <person name="Burton O.T."/>
            <person name="Du Z."/>
            <person name="Ewing A."/>
            <person name="Godsy E."/>
            <person name="Heisel S."/>
            <person name="Houmiel K.L."/>
            <person name="Jhaveri J."/>
            <person name="Lu J."/>
            <person name="Miller N.M."/>
            <person name="Norton S."/>
            <person name="Chen Q."/>
            <person name="Phoolcharoen W."/>
            <person name="Ohlin V."/>
            <person name="Ondrusek D."/>
            <person name="Pride N."/>
            <person name="Stricklin S.L."/>
            <person name="Sun J."/>
            <person name="Wheeler C."/>
            <person name="Wilson L."/>
            <person name="Zhu H."/>
            <person name="Wood D.W."/>
        </authorList>
    </citation>
    <scope>NUCLEOTIDE SEQUENCE [LARGE SCALE GENOMIC DNA]</scope>
    <source>
        <strain evidence="2">K84 / ATCC BAA-868</strain>
    </source>
</reference>
<dbReference type="KEGG" id="ara:Arad_8283"/>
<gene>
    <name evidence="1" type="ordered locus">Arad_8283</name>
</gene>
<dbReference type="Gene3D" id="3.10.520.10">
    <property type="entry name" value="ApbE-like domains"/>
    <property type="match status" value="1"/>
</dbReference>
<organism evidence="1 2">
    <name type="scientific">Rhizobium rhizogenes (strain K84 / ATCC BAA-868)</name>
    <name type="common">Agrobacterium radiobacter</name>
    <dbReference type="NCBI Taxonomy" id="311403"/>
    <lineage>
        <taxon>Bacteria</taxon>
        <taxon>Pseudomonadati</taxon>
        <taxon>Pseudomonadota</taxon>
        <taxon>Alphaproteobacteria</taxon>
        <taxon>Hyphomicrobiales</taxon>
        <taxon>Rhizobiaceae</taxon>
        <taxon>Rhizobium/Agrobacterium group</taxon>
        <taxon>Rhizobium</taxon>
    </lineage>
</organism>
<accession>B9JI54</accession>
<dbReference type="eggNOG" id="COG2122">
    <property type="taxonomic scope" value="Bacteria"/>
</dbReference>
<dbReference type="STRING" id="311403.Arad_8283"/>
<dbReference type="AlphaFoldDB" id="B9JI54"/>
<proteinExistence type="predicted"/>
<dbReference type="InterPro" id="IPR003374">
    <property type="entry name" value="ApbE-like_sf"/>
</dbReference>